<feature type="region of interest" description="Disordered" evidence="5">
    <location>
        <begin position="330"/>
        <end position="417"/>
    </location>
</feature>
<dbReference type="Pfam" id="PF01753">
    <property type="entry name" value="zf-MYND"/>
    <property type="match status" value="1"/>
</dbReference>
<feature type="domain" description="Tudor" evidence="6">
    <location>
        <begin position="480"/>
        <end position="537"/>
    </location>
</feature>
<dbReference type="Gene3D" id="2.30.30.140">
    <property type="match status" value="2"/>
</dbReference>
<keyword evidence="1" id="KW-0479">Metal-binding</keyword>
<evidence type="ECO:0000256" key="2">
    <source>
        <dbReference type="ARBA" id="ARBA00022771"/>
    </source>
</evidence>
<evidence type="ECO:0000313" key="8">
    <source>
        <dbReference type="Proteomes" id="UP001652621"/>
    </source>
</evidence>
<dbReference type="InterPro" id="IPR002999">
    <property type="entry name" value="Tudor"/>
</dbReference>
<evidence type="ECO:0000313" key="9">
    <source>
        <dbReference type="RefSeq" id="XP_005191858.2"/>
    </source>
</evidence>
<feature type="region of interest" description="Disordered" evidence="5">
    <location>
        <begin position="1"/>
        <end position="49"/>
    </location>
</feature>
<dbReference type="Pfam" id="PF00567">
    <property type="entry name" value="TUDOR"/>
    <property type="match status" value="2"/>
</dbReference>
<dbReference type="PANTHER" id="PTHR16442:SF1">
    <property type="entry name" value="RING FINGER PROTEIN 17"/>
    <property type="match status" value="1"/>
</dbReference>
<gene>
    <name evidence="9" type="primary">LOC101898696</name>
</gene>
<dbReference type="Proteomes" id="UP001652621">
    <property type="component" value="Unplaced"/>
</dbReference>
<dbReference type="SUPFAM" id="SSF63748">
    <property type="entry name" value="Tudor/PWWP/MBT"/>
    <property type="match status" value="2"/>
</dbReference>
<feature type="domain" description="MYND-type" evidence="7">
    <location>
        <begin position="62"/>
        <end position="97"/>
    </location>
</feature>
<keyword evidence="2 4" id="KW-0863">Zinc-finger</keyword>
<dbReference type="PROSITE" id="PS50304">
    <property type="entry name" value="TUDOR"/>
    <property type="match status" value="1"/>
</dbReference>
<dbReference type="InterPro" id="IPR035437">
    <property type="entry name" value="SNase_OB-fold_sf"/>
</dbReference>
<dbReference type="Gene3D" id="6.10.140.2220">
    <property type="match status" value="1"/>
</dbReference>
<evidence type="ECO:0000259" key="7">
    <source>
        <dbReference type="PROSITE" id="PS50865"/>
    </source>
</evidence>
<dbReference type="OrthoDB" id="5282002at2759"/>
<proteinExistence type="predicted"/>
<feature type="compositionally biased region" description="Basic and acidic residues" evidence="5">
    <location>
        <begin position="341"/>
        <end position="351"/>
    </location>
</feature>
<evidence type="ECO:0000259" key="6">
    <source>
        <dbReference type="PROSITE" id="PS50304"/>
    </source>
</evidence>
<keyword evidence="3" id="KW-0862">Zinc</keyword>
<dbReference type="SUPFAM" id="SSF144232">
    <property type="entry name" value="HIT/MYND zinc finger-like"/>
    <property type="match status" value="1"/>
</dbReference>
<dbReference type="VEuPathDB" id="VectorBase:MDOA007171"/>
<name>A0A9J7D514_MUSDO</name>
<evidence type="ECO:0000256" key="3">
    <source>
        <dbReference type="ARBA" id="ARBA00022833"/>
    </source>
</evidence>
<dbReference type="PROSITE" id="PS50865">
    <property type="entry name" value="ZF_MYND_2"/>
    <property type="match status" value="1"/>
</dbReference>
<dbReference type="RefSeq" id="XP_005191858.2">
    <property type="nucleotide sequence ID" value="XM_005191801.4"/>
</dbReference>
<evidence type="ECO:0000256" key="5">
    <source>
        <dbReference type="SAM" id="MobiDB-lite"/>
    </source>
</evidence>
<dbReference type="GeneID" id="101898696"/>
<organism evidence="8 9">
    <name type="scientific">Musca domestica</name>
    <name type="common">House fly</name>
    <dbReference type="NCBI Taxonomy" id="7370"/>
    <lineage>
        <taxon>Eukaryota</taxon>
        <taxon>Metazoa</taxon>
        <taxon>Ecdysozoa</taxon>
        <taxon>Arthropoda</taxon>
        <taxon>Hexapoda</taxon>
        <taxon>Insecta</taxon>
        <taxon>Pterygota</taxon>
        <taxon>Neoptera</taxon>
        <taxon>Endopterygota</taxon>
        <taxon>Diptera</taxon>
        <taxon>Brachycera</taxon>
        <taxon>Muscomorpha</taxon>
        <taxon>Muscoidea</taxon>
        <taxon>Muscidae</taxon>
        <taxon>Musca</taxon>
    </lineage>
</organism>
<dbReference type="CDD" id="cd20379">
    <property type="entry name" value="Tudor_dTUD-like"/>
    <property type="match status" value="1"/>
</dbReference>
<protein>
    <submittedName>
        <fullName evidence="9">Uncharacterized protein LOC101898696</fullName>
    </submittedName>
</protein>
<keyword evidence="8" id="KW-1185">Reference proteome</keyword>
<accession>A0A9J7D514</accession>
<dbReference type="SMART" id="SM00333">
    <property type="entry name" value="TUDOR"/>
    <property type="match status" value="2"/>
</dbReference>
<feature type="compositionally biased region" description="Acidic residues" evidence="5">
    <location>
        <begin position="20"/>
        <end position="35"/>
    </location>
</feature>
<dbReference type="InterPro" id="IPR002893">
    <property type="entry name" value="Znf_MYND"/>
</dbReference>
<evidence type="ECO:0000256" key="1">
    <source>
        <dbReference type="ARBA" id="ARBA00022723"/>
    </source>
</evidence>
<evidence type="ECO:0000256" key="4">
    <source>
        <dbReference type="PROSITE-ProRule" id="PRU00134"/>
    </source>
</evidence>
<dbReference type="VEuPathDB" id="VectorBase:MDOMA2_013363"/>
<dbReference type="Gene3D" id="2.40.50.90">
    <property type="match status" value="1"/>
</dbReference>
<sequence>MDKRLERLSLASHANGASDENSEFISEDSEREDVENGGVGNGIRNSGNSSSNGLIINETGLCALCGKTSICKCERCGDFYCSPQCQRKDWPNHRFICFPMPRLIKSGQPCVIKEPIPLLKAETKSVEMHKEESRQAFKARQLSFIPSPTQLPADGSIVILTGFKSANRCYIRSADPAITEEYQKNLKKIDNFGKNSHEVNSVPKANTFAMAQKDEQWCRVQILSARPDNRIRIHFIDYGTIGIRYLRELRRISNTMSSLPCFVHMVQLHNVTVYSMETKFLEHISQNVDKEFRMRRVESDSMGGNIELYYADTEKLLNTEILTACQEFSGKESENVSSNNNDKESSPDKGAESSSVVSNNNVASGSAKETNSSIEATPPKKSQIVCNTPVKNDVDNKSPGSSGKKKNLPPPPRQLPKPCMIPPFETIPFDANAKNVKIVVVDNSYVSRGYVGCILEKDCDKLQSIQKFLQNYDGSGQAYKPKLEEYCIAEFESEWYRGKVVEVLDEDKFLIAYIDFTNECELTSASIRRYPMSLTIPCCTNLCAIDGLPQELSDDLIEFLEKELCDFKKIHVDNIKIFDDITFIESKELLKKLHNAKLI</sequence>
<reference evidence="9" key="1">
    <citation type="submission" date="2025-08" db="UniProtKB">
        <authorList>
            <consortium name="RefSeq"/>
        </authorList>
    </citation>
    <scope>IDENTIFICATION</scope>
    <source>
        <strain evidence="9">Aabys</strain>
        <tissue evidence="9">Whole body</tissue>
    </source>
</reference>
<dbReference type="PANTHER" id="PTHR16442">
    <property type="entry name" value="RING FINGER PROTEIN 17"/>
    <property type="match status" value="1"/>
</dbReference>
<feature type="compositionally biased region" description="Low complexity" evidence="5">
    <location>
        <begin position="352"/>
        <end position="367"/>
    </location>
</feature>
<dbReference type="eggNOG" id="ENOG502T85Q">
    <property type="taxonomic scope" value="Eukaryota"/>
</dbReference>
<feature type="compositionally biased region" description="Pro residues" evidence="5">
    <location>
        <begin position="408"/>
        <end position="417"/>
    </location>
</feature>